<dbReference type="FunFam" id="1.10.10.10:FF:000352">
    <property type="entry name" value="Forkhead box Q2"/>
    <property type="match status" value="1"/>
</dbReference>
<evidence type="ECO:0000259" key="6">
    <source>
        <dbReference type="PROSITE" id="PS50039"/>
    </source>
</evidence>
<dbReference type="InterPro" id="IPR047519">
    <property type="entry name" value="FH_FOXQ2-like"/>
</dbReference>
<dbReference type="GO" id="GO:0000981">
    <property type="term" value="F:DNA-binding transcription factor activity, RNA polymerase II-specific"/>
    <property type="evidence" value="ECO:0007669"/>
    <property type="project" value="TreeGrafter"/>
</dbReference>
<dbReference type="Proteomes" id="UP001152622">
    <property type="component" value="Chromosome 2"/>
</dbReference>
<evidence type="ECO:0000256" key="4">
    <source>
        <dbReference type="PROSITE-ProRule" id="PRU00089"/>
    </source>
</evidence>
<dbReference type="GO" id="GO:0030154">
    <property type="term" value="P:cell differentiation"/>
    <property type="evidence" value="ECO:0007669"/>
    <property type="project" value="TreeGrafter"/>
</dbReference>
<dbReference type="PANTHER" id="PTHR11829:SF142">
    <property type="entry name" value="FORK-HEAD DOMAIN-CONTAINING PROTEIN"/>
    <property type="match status" value="1"/>
</dbReference>
<dbReference type="EMBL" id="JAINUF010000002">
    <property type="protein sequence ID" value="KAJ8374516.1"/>
    <property type="molecule type" value="Genomic_DNA"/>
</dbReference>
<keyword evidence="2 4" id="KW-0238">DNA-binding</keyword>
<feature type="domain" description="Fork-head" evidence="6">
    <location>
        <begin position="106"/>
        <end position="199"/>
    </location>
</feature>
<dbReference type="PROSITE" id="PS50039">
    <property type="entry name" value="FORK_HEAD_3"/>
    <property type="match status" value="1"/>
</dbReference>
<proteinExistence type="predicted"/>
<dbReference type="PRINTS" id="PR00053">
    <property type="entry name" value="FORKHEAD"/>
</dbReference>
<dbReference type="GO" id="GO:0009653">
    <property type="term" value="P:anatomical structure morphogenesis"/>
    <property type="evidence" value="ECO:0007669"/>
    <property type="project" value="TreeGrafter"/>
</dbReference>
<feature type="compositionally biased region" description="Polar residues" evidence="5">
    <location>
        <begin position="95"/>
        <end position="107"/>
    </location>
</feature>
<dbReference type="InterPro" id="IPR030456">
    <property type="entry name" value="TF_fork_head_CS_2"/>
</dbReference>
<dbReference type="PROSITE" id="PS00658">
    <property type="entry name" value="FORK_HEAD_2"/>
    <property type="match status" value="1"/>
</dbReference>
<comment type="caution">
    <text evidence="7">The sequence shown here is derived from an EMBL/GenBank/DDBJ whole genome shotgun (WGS) entry which is preliminary data.</text>
</comment>
<feature type="region of interest" description="Disordered" evidence="5">
    <location>
        <begin position="37"/>
        <end position="59"/>
    </location>
</feature>
<keyword evidence="3 4" id="KW-0539">Nucleus</keyword>
<dbReference type="SMART" id="SM00339">
    <property type="entry name" value="FH"/>
    <property type="match status" value="1"/>
</dbReference>
<feature type="DNA-binding region" description="Fork-head" evidence="4">
    <location>
        <begin position="106"/>
        <end position="199"/>
    </location>
</feature>
<comment type="subcellular location">
    <subcellularLocation>
        <location evidence="1 4">Nucleus</location>
    </subcellularLocation>
</comment>
<evidence type="ECO:0000256" key="3">
    <source>
        <dbReference type="ARBA" id="ARBA00023242"/>
    </source>
</evidence>
<dbReference type="OrthoDB" id="5954824at2759"/>
<name>A0A9Q1G3F8_SYNKA</name>
<dbReference type="SUPFAM" id="SSF46785">
    <property type="entry name" value="Winged helix' DNA-binding domain"/>
    <property type="match status" value="1"/>
</dbReference>
<dbReference type="Gene3D" id="1.10.10.10">
    <property type="entry name" value="Winged helix-like DNA-binding domain superfamily/Winged helix DNA-binding domain"/>
    <property type="match status" value="1"/>
</dbReference>
<protein>
    <recommendedName>
        <fullName evidence="6">Fork-head domain-containing protein</fullName>
    </recommendedName>
</protein>
<sequence length="263" mass="29782">MEKSSGITESTDSCSGRERLGIRFTIDYLLFNKGSGCSRGEPEARAHTPDVVPHGIKVEPSQGTLQESFGLGLQSQEKGAKGLEEGNKGKDEGRQGSTSSESPQGKPNQSYIALISMAILASADKKLLLCDIYQWIMDHYPYFKRKDKNWRNSVRHNLSLNECFIKAGRSNSGKGHFWAIHPTNLQDFSKGDYHRRRARRRIRRAVRQIPYPMPPVYHPVPHLRCTPLWGLPPDHRLSCVPARMYWSWAALPAYHTPPFLSLI</sequence>
<reference evidence="7" key="1">
    <citation type="journal article" date="2023" name="Science">
        <title>Genome structures resolve the early diversification of teleost fishes.</title>
        <authorList>
            <person name="Parey E."/>
            <person name="Louis A."/>
            <person name="Montfort J."/>
            <person name="Bouchez O."/>
            <person name="Roques C."/>
            <person name="Iampietro C."/>
            <person name="Lluch J."/>
            <person name="Castinel A."/>
            <person name="Donnadieu C."/>
            <person name="Desvignes T."/>
            <person name="Floi Bucao C."/>
            <person name="Jouanno E."/>
            <person name="Wen M."/>
            <person name="Mejri S."/>
            <person name="Dirks R."/>
            <person name="Jansen H."/>
            <person name="Henkel C."/>
            <person name="Chen W.J."/>
            <person name="Zahm M."/>
            <person name="Cabau C."/>
            <person name="Klopp C."/>
            <person name="Thompson A.W."/>
            <person name="Robinson-Rechavi M."/>
            <person name="Braasch I."/>
            <person name="Lecointre G."/>
            <person name="Bobe J."/>
            <person name="Postlethwait J.H."/>
            <person name="Berthelot C."/>
            <person name="Roest Crollius H."/>
            <person name="Guiguen Y."/>
        </authorList>
    </citation>
    <scope>NUCLEOTIDE SEQUENCE</scope>
    <source>
        <strain evidence="7">WJC10195</strain>
    </source>
</reference>
<evidence type="ECO:0000256" key="2">
    <source>
        <dbReference type="ARBA" id="ARBA00023125"/>
    </source>
</evidence>
<keyword evidence="8" id="KW-1185">Reference proteome</keyword>
<dbReference type="InterPro" id="IPR036388">
    <property type="entry name" value="WH-like_DNA-bd_sf"/>
</dbReference>
<dbReference type="InterPro" id="IPR001766">
    <property type="entry name" value="Fork_head_dom"/>
</dbReference>
<dbReference type="GO" id="GO:0000978">
    <property type="term" value="F:RNA polymerase II cis-regulatory region sequence-specific DNA binding"/>
    <property type="evidence" value="ECO:0007669"/>
    <property type="project" value="TreeGrafter"/>
</dbReference>
<gene>
    <name evidence="7" type="ORF">SKAU_G00050960</name>
</gene>
<evidence type="ECO:0000256" key="5">
    <source>
        <dbReference type="SAM" id="MobiDB-lite"/>
    </source>
</evidence>
<accession>A0A9Q1G3F8</accession>
<dbReference type="PANTHER" id="PTHR11829">
    <property type="entry name" value="FORKHEAD BOX PROTEIN"/>
    <property type="match status" value="1"/>
</dbReference>
<evidence type="ECO:0000313" key="7">
    <source>
        <dbReference type="EMBL" id="KAJ8374516.1"/>
    </source>
</evidence>
<dbReference type="Pfam" id="PF00250">
    <property type="entry name" value="Forkhead"/>
    <property type="match status" value="1"/>
</dbReference>
<feature type="region of interest" description="Disordered" evidence="5">
    <location>
        <begin position="76"/>
        <end position="107"/>
    </location>
</feature>
<dbReference type="GO" id="GO:0005634">
    <property type="term" value="C:nucleus"/>
    <property type="evidence" value="ECO:0007669"/>
    <property type="project" value="UniProtKB-SubCell"/>
</dbReference>
<feature type="compositionally biased region" description="Basic and acidic residues" evidence="5">
    <location>
        <begin position="78"/>
        <end position="94"/>
    </location>
</feature>
<organism evidence="7 8">
    <name type="scientific">Synaphobranchus kaupii</name>
    <name type="common">Kaup's arrowtooth eel</name>
    <dbReference type="NCBI Taxonomy" id="118154"/>
    <lineage>
        <taxon>Eukaryota</taxon>
        <taxon>Metazoa</taxon>
        <taxon>Chordata</taxon>
        <taxon>Craniata</taxon>
        <taxon>Vertebrata</taxon>
        <taxon>Euteleostomi</taxon>
        <taxon>Actinopterygii</taxon>
        <taxon>Neopterygii</taxon>
        <taxon>Teleostei</taxon>
        <taxon>Anguilliformes</taxon>
        <taxon>Synaphobranchidae</taxon>
        <taxon>Synaphobranchus</taxon>
    </lineage>
</organism>
<dbReference type="CDD" id="cd20035">
    <property type="entry name" value="FH_FOXQ2-like"/>
    <property type="match status" value="1"/>
</dbReference>
<dbReference type="AlphaFoldDB" id="A0A9Q1G3F8"/>
<dbReference type="InterPro" id="IPR036390">
    <property type="entry name" value="WH_DNA-bd_sf"/>
</dbReference>
<evidence type="ECO:0000313" key="8">
    <source>
        <dbReference type="Proteomes" id="UP001152622"/>
    </source>
</evidence>
<dbReference type="InterPro" id="IPR050211">
    <property type="entry name" value="FOX_domain-containing"/>
</dbReference>
<evidence type="ECO:0000256" key="1">
    <source>
        <dbReference type="ARBA" id="ARBA00004123"/>
    </source>
</evidence>